<dbReference type="Proteomes" id="UP000335636">
    <property type="component" value="Unassembled WGS sequence"/>
</dbReference>
<reference evidence="2 3" key="1">
    <citation type="submission" date="2019-04" db="EMBL/GenBank/DDBJ databases">
        <authorList>
            <person name="Alioto T."/>
            <person name="Alioto T."/>
        </authorList>
    </citation>
    <scope>NUCLEOTIDE SEQUENCE [LARGE SCALE GENOMIC DNA]</scope>
</reference>
<accession>A0A5E4CLP9</accession>
<dbReference type="Proteomes" id="UP000662637">
    <property type="component" value="Unassembled WGS sequence"/>
</dbReference>
<proteinExistence type="predicted"/>
<evidence type="ECO:0000313" key="1">
    <source>
        <dbReference type="EMBL" id="KAF7469565.1"/>
    </source>
</evidence>
<evidence type="ECO:0000313" key="3">
    <source>
        <dbReference type="Proteomes" id="UP000335636"/>
    </source>
</evidence>
<dbReference type="EMBL" id="CABDUW010001574">
    <property type="protein sequence ID" value="VTJ82758.1"/>
    <property type="molecule type" value="Genomic_DNA"/>
</dbReference>
<gene>
    <name evidence="1" type="ORF">GHT09_019171</name>
    <name evidence="2" type="ORF">MONAX_5E038090</name>
</gene>
<dbReference type="AlphaFoldDB" id="A0A5E4CLP9"/>
<name>A0A5E4CLP9_MARMO</name>
<reference evidence="1" key="2">
    <citation type="submission" date="2020-08" db="EMBL/GenBank/DDBJ databases">
        <authorList>
            <person name="Shumante A."/>
            <person name="Zimin A.V."/>
            <person name="Puiu D."/>
            <person name="Salzberg S.L."/>
        </authorList>
    </citation>
    <scope>NUCLEOTIDE SEQUENCE</scope>
    <source>
        <strain evidence="1">WC2-LM</strain>
        <tissue evidence="1">Liver</tissue>
    </source>
</reference>
<keyword evidence="3" id="KW-1185">Reference proteome</keyword>
<protein>
    <submittedName>
        <fullName evidence="2">Uncharacterized protein</fullName>
    </submittedName>
</protein>
<dbReference type="EMBL" id="WJEC01007639">
    <property type="protein sequence ID" value="KAF7469565.1"/>
    <property type="molecule type" value="Genomic_DNA"/>
</dbReference>
<evidence type="ECO:0000313" key="2">
    <source>
        <dbReference type="EMBL" id="VTJ82758.1"/>
    </source>
</evidence>
<sequence>MEILEHLVHVGQRVKEDCQVSRAPQVTWAHQEPEFPAKQVLEVSLGYQELQGPQEMMELLEGMESQDCQVPRVTREAKESAATLVYLGREVKRAVRDPLGSLDHLDHL</sequence>
<organism evidence="2 3">
    <name type="scientific">Marmota monax</name>
    <name type="common">Woodchuck</name>
    <dbReference type="NCBI Taxonomy" id="9995"/>
    <lineage>
        <taxon>Eukaryota</taxon>
        <taxon>Metazoa</taxon>
        <taxon>Chordata</taxon>
        <taxon>Craniata</taxon>
        <taxon>Vertebrata</taxon>
        <taxon>Euteleostomi</taxon>
        <taxon>Mammalia</taxon>
        <taxon>Eutheria</taxon>
        <taxon>Euarchontoglires</taxon>
        <taxon>Glires</taxon>
        <taxon>Rodentia</taxon>
        <taxon>Sciuromorpha</taxon>
        <taxon>Sciuridae</taxon>
        <taxon>Xerinae</taxon>
        <taxon>Marmotini</taxon>
        <taxon>Marmota</taxon>
    </lineage>
</organism>